<gene>
    <name evidence="2" type="ORF">EUTSA_v10010942mg</name>
</gene>
<evidence type="ECO:0000313" key="3">
    <source>
        <dbReference type="Proteomes" id="UP000030689"/>
    </source>
</evidence>
<dbReference type="Gramene" id="ESQ45593">
    <property type="protein sequence ID" value="ESQ45593"/>
    <property type="gene ID" value="EUTSA_v10010942mg"/>
</dbReference>
<evidence type="ECO:0000259" key="1">
    <source>
        <dbReference type="Pfam" id="PF08268"/>
    </source>
</evidence>
<dbReference type="AlphaFoldDB" id="V4M096"/>
<dbReference type="Pfam" id="PF08268">
    <property type="entry name" value="FBA_3"/>
    <property type="match status" value="1"/>
</dbReference>
<name>V4M096_EUTSA</name>
<dbReference type="Proteomes" id="UP000030689">
    <property type="component" value="Unassembled WGS sequence"/>
</dbReference>
<evidence type="ECO:0000313" key="2">
    <source>
        <dbReference type="EMBL" id="ESQ45593.1"/>
    </source>
</evidence>
<proteinExistence type="predicted"/>
<dbReference type="KEGG" id="eus:EUTSA_v10010942mg"/>
<organism evidence="2 3">
    <name type="scientific">Eutrema salsugineum</name>
    <name type="common">Saltwater cress</name>
    <name type="synonym">Sisymbrium salsugineum</name>
    <dbReference type="NCBI Taxonomy" id="72664"/>
    <lineage>
        <taxon>Eukaryota</taxon>
        <taxon>Viridiplantae</taxon>
        <taxon>Streptophyta</taxon>
        <taxon>Embryophyta</taxon>
        <taxon>Tracheophyta</taxon>
        <taxon>Spermatophyta</taxon>
        <taxon>Magnoliopsida</taxon>
        <taxon>eudicotyledons</taxon>
        <taxon>Gunneridae</taxon>
        <taxon>Pentapetalae</taxon>
        <taxon>rosids</taxon>
        <taxon>malvids</taxon>
        <taxon>Brassicales</taxon>
        <taxon>Brassicaceae</taxon>
        <taxon>Eutremeae</taxon>
        <taxon>Eutrema</taxon>
    </lineage>
</organism>
<dbReference type="OMA" id="MIRVEIQ"/>
<feature type="domain" description="F-box associated beta-propeller type 3" evidence="1">
    <location>
        <begin position="1"/>
        <end position="54"/>
    </location>
</feature>
<dbReference type="InterPro" id="IPR013187">
    <property type="entry name" value="F-box-assoc_dom_typ3"/>
</dbReference>
<protein>
    <recommendedName>
        <fullName evidence="1">F-box associated beta-propeller type 3 domain-containing protein</fullName>
    </recommendedName>
</protein>
<accession>V4M096</accession>
<dbReference type="EMBL" id="KI517435">
    <property type="protein sequence ID" value="ESQ45593.1"/>
    <property type="molecule type" value="Genomic_DNA"/>
</dbReference>
<sequence length="67" mass="7838">MTSAGEFVFVPDYHQLDPYIFLYNVVRNTVVRVEIQLGTVASKYRMIHPFVDHVQDVKLMEALRRSP</sequence>
<reference evidence="2 3" key="1">
    <citation type="journal article" date="2013" name="Front. Plant Sci.">
        <title>The Reference Genome of the Halophytic Plant Eutrema salsugineum.</title>
        <authorList>
            <person name="Yang R."/>
            <person name="Jarvis D.E."/>
            <person name="Chen H."/>
            <person name="Beilstein M.A."/>
            <person name="Grimwood J."/>
            <person name="Jenkins J."/>
            <person name="Shu S."/>
            <person name="Prochnik S."/>
            <person name="Xin M."/>
            <person name="Ma C."/>
            <person name="Schmutz J."/>
            <person name="Wing R.A."/>
            <person name="Mitchell-Olds T."/>
            <person name="Schumaker K.S."/>
            <person name="Wang X."/>
        </authorList>
    </citation>
    <scope>NUCLEOTIDE SEQUENCE [LARGE SCALE GENOMIC DNA]</scope>
</reference>
<keyword evidence="3" id="KW-1185">Reference proteome</keyword>